<feature type="compositionally biased region" description="Basic residues" evidence="1">
    <location>
        <begin position="321"/>
        <end position="333"/>
    </location>
</feature>
<organism evidence="2 3">
    <name type="scientific">Enhygromyxa salina</name>
    <dbReference type="NCBI Taxonomy" id="215803"/>
    <lineage>
        <taxon>Bacteria</taxon>
        <taxon>Pseudomonadati</taxon>
        <taxon>Myxococcota</taxon>
        <taxon>Polyangia</taxon>
        <taxon>Nannocystales</taxon>
        <taxon>Nannocystaceae</taxon>
        <taxon>Enhygromyxa</taxon>
    </lineage>
</organism>
<feature type="region of interest" description="Disordered" evidence="1">
    <location>
        <begin position="201"/>
        <end position="243"/>
    </location>
</feature>
<dbReference type="Proteomes" id="UP000031599">
    <property type="component" value="Unassembled WGS sequence"/>
</dbReference>
<evidence type="ECO:0000256" key="1">
    <source>
        <dbReference type="SAM" id="MobiDB-lite"/>
    </source>
</evidence>
<dbReference type="AlphaFoldDB" id="A0A0C2CQF4"/>
<evidence type="ECO:0000313" key="3">
    <source>
        <dbReference type="Proteomes" id="UP000031599"/>
    </source>
</evidence>
<accession>A0A0C2CQF4</accession>
<feature type="compositionally biased region" description="Basic residues" evidence="1">
    <location>
        <begin position="388"/>
        <end position="411"/>
    </location>
</feature>
<gene>
    <name evidence="2" type="ORF">DB30_08097</name>
</gene>
<dbReference type="EMBL" id="JMCC02000098">
    <property type="protein sequence ID" value="KIG13421.1"/>
    <property type="molecule type" value="Genomic_DNA"/>
</dbReference>
<sequence>MPTPIDRLPLDAAPYATLADLETTTQKIFTAKMIHAHALVTVELSPANHAPSTRNERDDIDAGPHAPTTFPAHAVPTASAVPTAPALRRQPGQDICDAPGHLSGWRRRSQVLPRASRPRRCLLAVLLDFHPRSHRPHRGPRLGRDVKAGFRRQVQHLDPTPLTVSLISLGRSGRYCGRRQPASSLQPNALSCQRIRTEAESALRVPGAEPPSRKTMSAQETREVQNPNNHGGMRAKAAPSLRKSASAVRAVGPCALRRGVTVAEHNGRRSRVSGPSTRSGHGLGGRFEGYSRPGPAPTTDSRRHETRGHFPFRSPWGSRPGARRSPRRPRIRRSSTLDVARSNPSRTSRRGQTPCRRRRARRCRRPRCRCPRCRCQPSSRDSQQTRTRNPRPRPRRRAARGPRAARTRRPQRVLARSRGPKLSESGSRTAQRRLARIVRDEARLVTSERDDVCRIVPSAPTQMSSFPREAIITNAPTRPRTSKGISGTTLC</sequence>
<evidence type="ECO:0000313" key="2">
    <source>
        <dbReference type="EMBL" id="KIG13421.1"/>
    </source>
</evidence>
<feature type="region of interest" description="Disordered" evidence="1">
    <location>
        <begin position="373"/>
        <end position="432"/>
    </location>
</feature>
<name>A0A0C2CQF4_9BACT</name>
<comment type="caution">
    <text evidence="2">The sequence shown here is derived from an EMBL/GenBank/DDBJ whole genome shotgun (WGS) entry which is preliminary data.</text>
</comment>
<proteinExistence type="predicted"/>
<feature type="compositionally biased region" description="Low complexity" evidence="1">
    <location>
        <begin position="374"/>
        <end position="387"/>
    </location>
</feature>
<feature type="compositionally biased region" description="Polar residues" evidence="1">
    <location>
        <begin position="214"/>
        <end position="229"/>
    </location>
</feature>
<feature type="region of interest" description="Disordered" evidence="1">
    <location>
        <begin position="261"/>
        <end position="361"/>
    </location>
</feature>
<protein>
    <submittedName>
        <fullName evidence="2">Basic proline-rich protein</fullName>
    </submittedName>
</protein>
<feature type="region of interest" description="Disordered" evidence="1">
    <location>
        <begin position="47"/>
        <end position="73"/>
    </location>
</feature>
<reference evidence="2 3" key="1">
    <citation type="submission" date="2014-12" db="EMBL/GenBank/DDBJ databases">
        <title>Genome assembly of Enhygromyxa salina DSM 15201.</title>
        <authorList>
            <person name="Sharma G."/>
            <person name="Subramanian S."/>
        </authorList>
    </citation>
    <scope>NUCLEOTIDE SEQUENCE [LARGE SCALE GENOMIC DNA]</scope>
    <source>
        <strain evidence="2 3">DSM 15201</strain>
    </source>
</reference>